<evidence type="ECO:0000313" key="1">
    <source>
        <dbReference type="EMBL" id="CAG8833444.1"/>
    </source>
</evidence>
<reference evidence="1 2" key="1">
    <citation type="submission" date="2021-06" db="EMBL/GenBank/DDBJ databases">
        <authorList>
            <person name="Kallberg Y."/>
            <person name="Tangrot J."/>
            <person name="Rosling A."/>
        </authorList>
    </citation>
    <scope>NUCLEOTIDE SEQUENCE [LARGE SCALE GENOMIC DNA]</scope>
    <source>
        <strain evidence="1 2">120-4 pot B 10/14</strain>
    </source>
</reference>
<dbReference type="EMBL" id="CAJVQB010047388">
    <property type="protein sequence ID" value="CAG8833444.1"/>
    <property type="molecule type" value="Genomic_DNA"/>
</dbReference>
<proteinExistence type="predicted"/>
<organism evidence="1 2">
    <name type="scientific">Gigaspora margarita</name>
    <dbReference type="NCBI Taxonomy" id="4874"/>
    <lineage>
        <taxon>Eukaryota</taxon>
        <taxon>Fungi</taxon>
        <taxon>Fungi incertae sedis</taxon>
        <taxon>Mucoromycota</taxon>
        <taxon>Glomeromycotina</taxon>
        <taxon>Glomeromycetes</taxon>
        <taxon>Diversisporales</taxon>
        <taxon>Gigasporaceae</taxon>
        <taxon>Gigaspora</taxon>
    </lineage>
</organism>
<gene>
    <name evidence="1" type="ORF">GMARGA_LOCUS31559</name>
</gene>
<comment type="caution">
    <text evidence="1">The sequence shown here is derived from an EMBL/GenBank/DDBJ whole genome shotgun (WGS) entry which is preliminary data.</text>
</comment>
<sequence>MSAITTKIVEKYNLSPKMVLSELSQYMSEFLENLTNDRKRNQGRRHLRKGFKFSNKQRSRKNKIINLATSNSYQVPNGCQIPDPTLQKSEETIGDMAQQILWDKLSIRDIRAEACALANSAPKANT</sequence>
<accession>A0ABN7WIU9</accession>
<protein>
    <submittedName>
        <fullName evidence="1">10593_t:CDS:1</fullName>
    </submittedName>
</protein>
<keyword evidence="2" id="KW-1185">Reference proteome</keyword>
<evidence type="ECO:0000313" key="2">
    <source>
        <dbReference type="Proteomes" id="UP000789901"/>
    </source>
</evidence>
<dbReference type="Proteomes" id="UP000789901">
    <property type="component" value="Unassembled WGS sequence"/>
</dbReference>
<feature type="non-terminal residue" evidence="1">
    <location>
        <position position="126"/>
    </location>
</feature>
<name>A0ABN7WIU9_GIGMA</name>